<dbReference type="AlphaFoldDB" id="A0A1H9EQQ5"/>
<evidence type="ECO:0000313" key="1">
    <source>
        <dbReference type="EMBL" id="SEQ27927.1"/>
    </source>
</evidence>
<proteinExistence type="predicted"/>
<dbReference type="EMBL" id="FOFX01000033">
    <property type="protein sequence ID" value="SEQ27927.1"/>
    <property type="molecule type" value="Genomic_DNA"/>
</dbReference>
<name>A0A1H9EQQ5_9PROT</name>
<dbReference type="Proteomes" id="UP000181998">
    <property type="component" value="Unassembled WGS sequence"/>
</dbReference>
<accession>A0A1H9EQQ5</accession>
<dbReference type="OrthoDB" id="8912512at2"/>
<reference evidence="1 2" key="1">
    <citation type="submission" date="2016-10" db="EMBL/GenBank/DDBJ databases">
        <authorList>
            <person name="de Groot N.N."/>
        </authorList>
    </citation>
    <scope>NUCLEOTIDE SEQUENCE [LARGE SCALE GENOMIC DNA]</scope>
    <source>
        <strain evidence="1 2">Nm9</strain>
    </source>
</reference>
<dbReference type="RefSeq" id="WP_074721547.1">
    <property type="nucleotide sequence ID" value="NZ_FOFX01000033.1"/>
</dbReference>
<dbReference type="InterPro" id="IPR049725">
    <property type="entry name" value="STM3845-like"/>
</dbReference>
<evidence type="ECO:0000313" key="2">
    <source>
        <dbReference type="Proteomes" id="UP000181998"/>
    </source>
</evidence>
<dbReference type="NCBIfam" id="NF038232">
    <property type="entry name" value="STM3845_fam"/>
    <property type="match status" value="1"/>
</dbReference>
<organism evidence="1 2">
    <name type="scientific">Nitrosomonas ureae</name>
    <dbReference type="NCBI Taxonomy" id="44577"/>
    <lineage>
        <taxon>Bacteria</taxon>
        <taxon>Pseudomonadati</taxon>
        <taxon>Pseudomonadota</taxon>
        <taxon>Betaproteobacteria</taxon>
        <taxon>Nitrosomonadales</taxon>
        <taxon>Nitrosomonadaceae</taxon>
        <taxon>Nitrosomonas</taxon>
    </lineage>
</organism>
<sequence length="297" mass="34170">MQINLRDNELVEIAKIIKETIFIPRNQKKIAIFLCGADIKDKNTSRSKMASIFNEYPRYEILYPEDLFDDLLAGPGQHNLLILENILADSVDAIVLFPESPGSFAELGAFSNNEKLAKKMIVVSNKKYKSHKSFINYGPHRLVHSSKTGRVIDINYDDQEKYQIYRRINEYIAKIKKTHPVRKDVTNILEVENFILPCIYLIDEINNVTLYRLIEHATSQDSVLCEIATKSALSRLTINRLITRTPNSYQVTTAGANHVRETFNSQYLDKARVELLNAQNRRNSRVKYDRVVQGAHL</sequence>
<protein>
    <submittedName>
        <fullName evidence="1">Uncharacterized protein</fullName>
    </submittedName>
</protein>
<gene>
    <name evidence="1" type="ORF">SAMN05421510_103336</name>
</gene>